<name>A0A0C9UJ61_SPHS4</name>
<proteinExistence type="predicted"/>
<reference evidence="3 4" key="1">
    <citation type="submission" date="2014-06" db="EMBL/GenBank/DDBJ databases">
        <title>Evolutionary Origins and Diversification of the Mycorrhizal Mutualists.</title>
        <authorList>
            <consortium name="DOE Joint Genome Institute"/>
            <consortium name="Mycorrhizal Genomics Consortium"/>
            <person name="Kohler A."/>
            <person name="Kuo A."/>
            <person name="Nagy L.G."/>
            <person name="Floudas D."/>
            <person name="Copeland A."/>
            <person name="Barry K.W."/>
            <person name="Cichocki N."/>
            <person name="Veneault-Fourrey C."/>
            <person name="LaButti K."/>
            <person name="Lindquist E.A."/>
            <person name="Lipzen A."/>
            <person name="Lundell T."/>
            <person name="Morin E."/>
            <person name="Murat C."/>
            <person name="Riley R."/>
            <person name="Ohm R."/>
            <person name="Sun H."/>
            <person name="Tunlid A."/>
            <person name="Henrissat B."/>
            <person name="Grigoriev I.V."/>
            <person name="Hibbett D.S."/>
            <person name="Martin F."/>
        </authorList>
    </citation>
    <scope>NUCLEOTIDE SEQUENCE [LARGE SCALE GENOMIC DNA]</scope>
    <source>
        <strain evidence="3 4">SS14</strain>
    </source>
</reference>
<dbReference type="GO" id="GO:0008270">
    <property type="term" value="F:zinc ion binding"/>
    <property type="evidence" value="ECO:0007669"/>
    <property type="project" value="UniProtKB-KW"/>
</dbReference>
<evidence type="ECO:0000256" key="1">
    <source>
        <dbReference type="PROSITE-ProRule" id="PRU00325"/>
    </source>
</evidence>
<gene>
    <name evidence="3" type="ORF">M422DRAFT_253627</name>
</gene>
<organism evidence="3 4">
    <name type="scientific">Sphaerobolus stellatus (strain SS14)</name>
    <dbReference type="NCBI Taxonomy" id="990650"/>
    <lineage>
        <taxon>Eukaryota</taxon>
        <taxon>Fungi</taxon>
        <taxon>Dikarya</taxon>
        <taxon>Basidiomycota</taxon>
        <taxon>Agaricomycotina</taxon>
        <taxon>Agaricomycetes</taxon>
        <taxon>Phallomycetidae</taxon>
        <taxon>Geastrales</taxon>
        <taxon>Sphaerobolaceae</taxon>
        <taxon>Sphaerobolus</taxon>
    </lineage>
</organism>
<evidence type="ECO:0000259" key="2">
    <source>
        <dbReference type="PROSITE" id="PS50966"/>
    </source>
</evidence>
<feature type="domain" description="SWIM-type" evidence="2">
    <location>
        <begin position="75"/>
        <end position="110"/>
    </location>
</feature>
<dbReference type="InterPro" id="IPR007527">
    <property type="entry name" value="Znf_SWIM"/>
</dbReference>
<keyword evidence="1" id="KW-0862">Zinc</keyword>
<keyword evidence="1" id="KW-0479">Metal-binding</keyword>
<accession>A0A0C9UJ61</accession>
<evidence type="ECO:0000313" key="4">
    <source>
        <dbReference type="Proteomes" id="UP000054279"/>
    </source>
</evidence>
<dbReference type="AlphaFoldDB" id="A0A0C9UJ61"/>
<dbReference type="HOGENOM" id="CLU_081661_1_0_1"/>
<evidence type="ECO:0000313" key="3">
    <source>
        <dbReference type="EMBL" id="KIJ43123.1"/>
    </source>
</evidence>
<dbReference type="Proteomes" id="UP000054279">
    <property type="component" value="Unassembled WGS sequence"/>
</dbReference>
<dbReference type="PROSITE" id="PS50966">
    <property type="entry name" value="ZF_SWIM"/>
    <property type="match status" value="1"/>
</dbReference>
<dbReference type="OrthoDB" id="2894435at2759"/>
<protein>
    <recommendedName>
        <fullName evidence="2">SWIM-type domain-containing protein</fullName>
    </recommendedName>
</protein>
<dbReference type="EMBL" id="KN837125">
    <property type="protein sequence ID" value="KIJ43123.1"/>
    <property type="molecule type" value="Genomic_DNA"/>
</dbReference>
<keyword evidence="4" id="KW-1185">Reference proteome</keyword>
<keyword evidence="1" id="KW-0863">Zinc-finger</keyword>
<sequence length="193" mass="22267">MDYMIHILPQDVEPDFMRAHIRCSLGFQNRHLCKPDVAARAATDKITSEEAEEMIKELEGSQLRAESFSANSNFYSIALENEKIISCTCPGYIRSLPICKHMFLAHQVTNYVISQHHAVIPARRSREPEEEETLDSQWAEKRRLAEKIQHVIRSLITVEYWRQTENVDGLDSISHESFLSATDGLHHMVRALY</sequence>